<dbReference type="RefSeq" id="WP_024160979.1">
    <property type="nucleotide sequence ID" value="NZ_AWTR02000011.1"/>
</dbReference>
<dbReference type="GO" id="GO:0003677">
    <property type="term" value="F:DNA binding"/>
    <property type="evidence" value="ECO:0007669"/>
    <property type="project" value="InterPro"/>
</dbReference>
<dbReference type="Proteomes" id="UP000019112">
    <property type="component" value="Unassembled WGS sequence"/>
</dbReference>
<dbReference type="AlphaFoldDB" id="W6TV98"/>
<dbReference type="GO" id="GO:0006313">
    <property type="term" value="P:DNA transposition"/>
    <property type="evidence" value="ECO:0007669"/>
    <property type="project" value="InterPro"/>
</dbReference>
<dbReference type="InterPro" id="IPR051354">
    <property type="entry name" value="Transposase_27_IS1"/>
</dbReference>
<comment type="similarity">
    <text evidence="2">Belongs to the transposase 27 family.</text>
</comment>
<comment type="function">
    <text evidence="1">Absolutely required for transposition of IS1.</text>
</comment>
<evidence type="ECO:0000256" key="4">
    <source>
        <dbReference type="ARBA" id="ARBA00023172"/>
    </source>
</evidence>
<dbReference type="eggNOG" id="COG1662">
    <property type="taxonomic scope" value="Bacteria"/>
</dbReference>
<evidence type="ECO:0000313" key="5">
    <source>
        <dbReference type="EMBL" id="ETZ07707.1"/>
    </source>
</evidence>
<evidence type="ECO:0000256" key="2">
    <source>
        <dbReference type="ARBA" id="ARBA00008841"/>
    </source>
</evidence>
<reference evidence="5 6" key="1">
    <citation type="journal article" date="2014" name="FEMS Microbiol. Lett.">
        <title>Draft genome sequences of three Holospora species (Holospora obtusa, Holospora undulata, and Holospora elegans), endonuclear symbiotic bacteria of the ciliate Paramecium caudatum.</title>
        <authorList>
            <person name="Dohra H."/>
            <person name="Tanaka K."/>
            <person name="Suzuki T."/>
            <person name="Fujishima M."/>
            <person name="Suzuki H."/>
        </authorList>
    </citation>
    <scope>NUCLEOTIDE SEQUENCE [LARGE SCALE GENOMIC DNA]</scope>
    <source>
        <strain evidence="5 6">F1</strain>
    </source>
</reference>
<dbReference type="InterPro" id="IPR005063">
    <property type="entry name" value="Transposase_27"/>
</dbReference>
<accession>W6TV98</accession>
<dbReference type="PANTHER" id="PTHR33293">
    <property type="entry name" value="INSERTION ELEMENT IS1 1 PROTEIN INSB-RELATED"/>
    <property type="match status" value="1"/>
</dbReference>
<sequence>MKCGIFSKKNQKLWIIKAVDRSTRKTVDWVTGNRDAATFKQLYEKVKHLKNCTFYTNDWDTFSKVSTKNRHSIRKSGTVYIEKDHSNTRHHLERMTRRTKVVSKKEFYGVRINQALVCAYDTRNL</sequence>
<evidence type="ECO:0000256" key="1">
    <source>
        <dbReference type="ARBA" id="ARBA00004091"/>
    </source>
</evidence>
<proteinExistence type="inferred from homology"/>
<organism evidence="5 6">
    <name type="scientific">Holospora obtusa F1</name>
    <dbReference type="NCBI Taxonomy" id="1399147"/>
    <lineage>
        <taxon>Bacteria</taxon>
        <taxon>Pseudomonadati</taxon>
        <taxon>Pseudomonadota</taxon>
        <taxon>Alphaproteobacteria</taxon>
        <taxon>Holosporales</taxon>
        <taxon>Holosporaceae</taxon>
        <taxon>Holospora</taxon>
    </lineage>
</organism>
<dbReference type="GO" id="GO:0004803">
    <property type="term" value="F:transposase activity"/>
    <property type="evidence" value="ECO:0007669"/>
    <property type="project" value="InterPro"/>
</dbReference>
<dbReference type="Pfam" id="PF03400">
    <property type="entry name" value="DDE_Tnp_IS1"/>
    <property type="match status" value="1"/>
</dbReference>
<evidence type="ECO:0000313" key="6">
    <source>
        <dbReference type="Proteomes" id="UP000019112"/>
    </source>
</evidence>
<gene>
    <name evidence="5" type="ORF">P618_200095</name>
</gene>
<protein>
    <submittedName>
        <fullName evidence="5">Insertion element IS1 protein InsB</fullName>
    </submittedName>
</protein>
<comment type="caution">
    <text evidence="5">The sequence shown here is derived from an EMBL/GenBank/DDBJ whole genome shotgun (WGS) entry which is preliminary data.</text>
</comment>
<dbReference type="PANTHER" id="PTHR33293:SF1">
    <property type="entry name" value="INSERTION ELEMENT IS1 1 PROTEIN INSB-RELATED"/>
    <property type="match status" value="1"/>
</dbReference>
<keyword evidence="6" id="KW-1185">Reference proteome</keyword>
<name>W6TV98_HOLOB</name>
<keyword evidence="4" id="KW-0233">DNA recombination</keyword>
<keyword evidence="3" id="KW-0815">Transposition</keyword>
<evidence type="ECO:0000256" key="3">
    <source>
        <dbReference type="ARBA" id="ARBA00022578"/>
    </source>
</evidence>
<dbReference type="EMBL" id="AWTR02000011">
    <property type="protein sequence ID" value="ETZ07707.1"/>
    <property type="molecule type" value="Genomic_DNA"/>
</dbReference>
<dbReference type="OrthoDB" id="8480532at2"/>